<evidence type="ECO:0000313" key="5">
    <source>
        <dbReference type="Proteomes" id="UP000279972"/>
    </source>
</evidence>
<dbReference type="OrthoDB" id="1273175at2"/>
<accession>A0A3G6RY71</accession>
<keyword evidence="5" id="KW-1185">Reference proteome</keyword>
<organism evidence="3 4">
    <name type="scientific">Chryseobacterium lactis</name>
    <dbReference type="NCBI Taxonomy" id="1241981"/>
    <lineage>
        <taxon>Bacteria</taxon>
        <taxon>Pseudomonadati</taxon>
        <taxon>Bacteroidota</taxon>
        <taxon>Flavobacteriia</taxon>
        <taxon>Flavobacteriales</taxon>
        <taxon>Weeksellaceae</taxon>
        <taxon>Chryseobacterium group</taxon>
        <taxon>Chryseobacterium</taxon>
    </lineage>
</organism>
<dbReference type="Proteomes" id="UP000236262">
    <property type="component" value="Unassembled WGS sequence"/>
</dbReference>
<evidence type="ECO:0000313" key="2">
    <source>
        <dbReference type="EMBL" id="AZA81768.1"/>
    </source>
</evidence>
<dbReference type="EMBL" id="PPEH01000001">
    <property type="protein sequence ID" value="PNW15617.1"/>
    <property type="molecule type" value="Genomic_DNA"/>
</dbReference>
<protein>
    <submittedName>
        <fullName evidence="3">Uncharacterized protein</fullName>
    </submittedName>
</protein>
<dbReference type="EMBL" id="CP033924">
    <property type="protein sequence ID" value="AZA81768.1"/>
    <property type="molecule type" value="Genomic_DNA"/>
</dbReference>
<dbReference type="AlphaFoldDB" id="A0A3G6RY71"/>
<keyword evidence="1" id="KW-0732">Signal</keyword>
<evidence type="ECO:0000256" key="1">
    <source>
        <dbReference type="SAM" id="SignalP"/>
    </source>
</evidence>
<sequence>MKNYIIIYLLLFFSTAQNCNSQQNKNLSFTYERVFIINKKISNSFTYDSKSGIYENKQLYPDGNYQSKIITVNLTRDNVKEIFDLYLKLKPQNLRNCLYLGNQLMYSSSISFDNNKLQNLTCNKDENDEIKYKKIEDKLYEFVLPTYKLKYPNEFIGK</sequence>
<dbReference type="RefSeq" id="WP_103289115.1">
    <property type="nucleotide sequence ID" value="NZ_CP033924.1"/>
</dbReference>
<dbReference type="KEGG" id="clac:EG342_07505"/>
<name>A0A3G6RY71_CHRLC</name>
<dbReference type="Proteomes" id="UP000279972">
    <property type="component" value="Chromosome"/>
</dbReference>
<proteinExistence type="predicted"/>
<evidence type="ECO:0000313" key="3">
    <source>
        <dbReference type="EMBL" id="PNW15617.1"/>
    </source>
</evidence>
<reference evidence="2 5" key="2">
    <citation type="submission" date="2018-11" db="EMBL/GenBank/DDBJ databases">
        <title>Proposal to divide the Flavobacteriaceae and reorganize its genera based on Amino Acid Identity values calculated from whole genome sequences.</title>
        <authorList>
            <person name="Nicholson A.C."/>
            <person name="Gulvik C.A."/>
            <person name="Whitney A.M."/>
            <person name="Humrighouse B.W."/>
            <person name="Bell M."/>
            <person name="Holmes B."/>
            <person name="Steigerwalt A.G."/>
            <person name="Villarma A."/>
            <person name="Sheth M."/>
            <person name="Batra D."/>
            <person name="Pryor J."/>
            <person name="Bernardet J.-F."/>
            <person name="Hugo C."/>
            <person name="Kampfer P."/>
            <person name="Newman J."/>
            <person name="McQuiston J.R."/>
        </authorList>
    </citation>
    <scope>NUCLEOTIDE SEQUENCE [LARGE SCALE GENOMIC DNA]</scope>
    <source>
        <strain evidence="2 5">KC_1864</strain>
    </source>
</reference>
<evidence type="ECO:0000313" key="4">
    <source>
        <dbReference type="Proteomes" id="UP000236262"/>
    </source>
</evidence>
<feature type="chain" id="PRO_5044594159" evidence="1">
    <location>
        <begin position="19"/>
        <end position="158"/>
    </location>
</feature>
<feature type="signal peptide" evidence="1">
    <location>
        <begin position="1"/>
        <end position="18"/>
    </location>
</feature>
<reference evidence="3 4" key="1">
    <citation type="submission" date="2018-01" db="EMBL/GenBank/DDBJ databases">
        <title>Draft genome sequences of Chryseobacterium lactis NCTC11390, Chryseobacterium oncorhynchi 701B-08, and Chryseobacterium viscerum 687B-08.</title>
        <authorList>
            <person name="Jeong J.-J."/>
            <person name="Lee Y.J."/>
            <person name="Park B."/>
            <person name="Choi I.-G."/>
            <person name="Kim K.D."/>
        </authorList>
    </citation>
    <scope>NUCLEOTIDE SEQUENCE [LARGE SCALE GENOMIC DNA]</scope>
    <source>
        <strain evidence="3 4">NCTC11390</strain>
    </source>
</reference>
<gene>
    <name evidence="3" type="ORF">C1637_04110</name>
    <name evidence="2" type="ORF">EG342_07505</name>
</gene>